<evidence type="ECO:0000256" key="1">
    <source>
        <dbReference type="SAM" id="MobiDB-lite"/>
    </source>
</evidence>
<feature type="compositionally biased region" description="Polar residues" evidence="1">
    <location>
        <begin position="207"/>
        <end position="217"/>
    </location>
</feature>
<keyword evidence="2" id="KW-0732">Signal</keyword>
<proteinExistence type="predicted"/>
<evidence type="ECO:0000256" key="2">
    <source>
        <dbReference type="SAM" id="SignalP"/>
    </source>
</evidence>
<feature type="compositionally biased region" description="Polar residues" evidence="1">
    <location>
        <begin position="383"/>
        <end position="392"/>
    </location>
</feature>
<feature type="region of interest" description="Disordered" evidence="1">
    <location>
        <begin position="303"/>
        <end position="329"/>
    </location>
</feature>
<feature type="region of interest" description="Disordered" evidence="1">
    <location>
        <begin position="155"/>
        <end position="175"/>
    </location>
</feature>
<feature type="compositionally biased region" description="Low complexity" evidence="1">
    <location>
        <begin position="451"/>
        <end position="468"/>
    </location>
</feature>
<feature type="compositionally biased region" description="Polar residues" evidence="1">
    <location>
        <begin position="476"/>
        <end position="486"/>
    </location>
</feature>
<feature type="compositionally biased region" description="Low complexity" evidence="1">
    <location>
        <begin position="415"/>
        <end position="424"/>
    </location>
</feature>
<organism evidence="3 4">
    <name type="scientific">Ascaris lumbricoides</name>
    <name type="common">Giant roundworm</name>
    <dbReference type="NCBI Taxonomy" id="6252"/>
    <lineage>
        <taxon>Eukaryota</taxon>
        <taxon>Metazoa</taxon>
        <taxon>Ecdysozoa</taxon>
        <taxon>Nematoda</taxon>
        <taxon>Chromadorea</taxon>
        <taxon>Rhabditida</taxon>
        <taxon>Spirurina</taxon>
        <taxon>Ascaridomorpha</taxon>
        <taxon>Ascaridoidea</taxon>
        <taxon>Ascarididae</taxon>
        <taxon>Ascaris</taxon>
    </lineage>
</organism>
<feature type="compositionally biased region" description="Polar residues" evidence="1">
    <location>
        <begin position="312"/>
        <end position="329"/>
    </location>
</feature>
<dbReference type="WBParaSite" id="ALUE_0000309701-mRNA-1">
    <property type="protein sequence ID" value="ALUE_0000309701-mRNA-1"/>
    <property type="gene ID" value="ALUE_0000309701"/>
</dbReference>
<dbReference type="Proteomes" id="UP000036681">
    <property type="component" value="Unplaced"/>
</dbReference>
<feature type="region of interest" description="Disordered" evidence="1">
    <location>
        <begin position="196"/>
        <end position="287"/>
    </location>
</feature>
<name>A0A0M3HN76_ASCLU</name>
<feature type="signal peptide" evidence="2">
    <location>
        <begin position="1"/>
        <end position="27"/>
    </location>
</feature>
<evidence type="ECO:0000313" key="3">
    <source>
        <dbReference type="Proteomes" id="UP000036681"/>
    </source>
</evidence>
<feature type="region of interest" description="Disordered" evidence="1">
    <location>
        <begin position="415"/>
        <end position="515"/>
    </location>
</feature>
<accession>A0A0M3HN76</accession>
<reference evidence="4" key="1">
    <citation type="submission" date="2017-02" db="UniProtKB">
        <authorList>
            <consortium name="WormBaseParasite"/>
        </authorList>
    </citation>
    <scope>IDENTIFICATION</scope>
</reference>
<sequence>MNIEMGLGVLFSTTCAFLVLCGCGVDAYATRSGYARPADLFGGENGRSGSAFGASESVQAQTAASYARPASVTANGGGYQPISGANGYSYGNGGYANSQYPAAGNGKRKPVGFGGEANGVGYGGYTSAPSGYPAAGSYAGGAAAPSYARPASVPFSGGEHNGAQGPSVPANGAQYPSYPSDTYESGTGMMRPYEGNGHAPSDRTAGCTAQESVTSGCPSGGGAQFPSRAGDGYGDGGITAHPSPYDENGQFGGNGHSSDYHESAPPSSTFEGNGHEGDRQPTGCNGAGGGDYGSGGCEQGASRVANGIPKAPSTSFSRPVSSGFGDTSGQSVSAAYSDYAGNGYTQQRSDDSYRSAANGRTPQREGSYGRTSGSANGAPAYPSTGTDYSQSASGYTASNGNGNGYYDSARAKDYSGSGSSASYARPADVTGPNGGYAGTTPARDSYPAATASYSRPSALSASSAASVSDYTRPGYDTSSRVPSANGANGYEYPQRGAPAYDATAGSRSRGAYPSVSNGGYAQVNASFLSL</sequence>
<protein>
    <submittedName>
        <fullName evidence="4">Fibroin heavy chain-like</fullName>
    </submittedName>
</protein>
<feature type="chain" id="PRO_5005656241" evidence="2">
    <location>
        <begin position="28"/>
        <end position="530"/>
    </location>
</feature>
<dbReference type="AlphaFoldDB" id="A0A0M3HN76"/>
<feature type="region of interest" description="Disordered" evidence="1">
    <location>
        <begin position="342"/>
        <end position="392"/>
    </location>
</feature>
<evidence type="ECO:0000313" key="4">
    <source>
        <dbReference type="WBParaSite" id="ALUE_0000309701-mRNA-1"/>
    </source>
</evidence>
<keyword evidence="3" id="KW-1185">Reference proteome</keyword>